<dbReference type="OrthoDB" id="45007at2759"/>
<dbReference type="PANTHER" id="PTHR22953">
    <property type="entry name" value="ACID PHOSPHATASE RELATED"/>
    <property type="match status" value="1"/>
</dbReference>
<dbReference type="InterPro" id="IPR039331">
    <property type="entry name" value="PAPs-like"/>
</dbReference>
<evidence type="ECO:0000313" key="4">
    <source>
        <dbReference type="EMBL" id="PSS15941.1"/>
    </source>
</evidence>
<reference evidence="4 5" key="1">
    <citation type="submission" date="2017-07" db="EMBL/GenBank/DDBJ databases">
        <title>An improved, manually edited Actinidia chinensis var. chinensis (kiwifruit) genome highlights the challenges associated with draft genomes and gene prediction in plants.</title>
        <authorList>
            <person name="Pilkington S."/>
            <person name="Crowhurst R."/>
            <person name="Hilario E."/>
            <person name="Nardozza S."/>
            <person name="Fraser L."/>
            <person name="Peng Y."/>
            <person name="Gunaseelan K."/>
            <person name="Simpson R."/>
            <person name="Tahir J."/>
            <person name="Deroles S."/>
            <person name="Templeton K."/>
            <person name="Luo Z."/>
            <person name="Davy M."/>
            <person name="Cheng C."/>
            <person name="Mcneilage M."/>
            <person name="Scaglione D."/>
            <person name="Liu Y."/>
            <person name="Zhang Q."/>
            <person name="Datson P."/>
            <person name="De Silva N."/>
            <person name="Gardiner S."/>
            <person name="Bassett H."/>
            <person name="Chagne D."/>
            <person name="Mccallum J."/>
            <person name="Dzierzon H."/>
            <person name="Deng C."/>
            <person name="Wang Y.-Y."/>
            <person name="Barron N."/>
            <person name="Manako K."/>
            <person name="Bowen J."/>
            <person name="Foster T."/>
            <person name="Erridge Z."/>
            <person name="Tiffin H."/>
            <person name="Waite C."/>
            <person name="Davies K."/>
            <person name="Grierson E."/>
            <person name="Laing W."/>
            <person name="Kirk R."/>
            <person name="Chen X."/>
            <person name="Wood M."/>
            <person name="Montefiori M."/>
            <person name="Brummell D."/>
            <person name="Schwinn K."/>
            <person name="Catanach A."/>
            <person name="Fullerton C."/>
            <person name="Li D."/>
            <person name="Meiyalaghan S."/>
            <person name="Nieuwenhuizen N."/>
            <person name="Read N."/>
            <person name="Prakash R."/>
            <person name="Hunter D."/>
            <person name="Zhang H."/>
            <person name="Mckenzie M."/>
            <person name="Knabel M."/>
            <person name="Harris A."/>
            <person name="Allan A."/>
            <person name="Chen A."/>
            <person name="Janssen B."/>
            <person name="Plunkett B."/>
            <person name="Dwamena C."/>
            <person name="Voogd C."/>
            <person name="Leif D."/>
            <person name="Lafferty D."/>
            <person name="Souleyre E."/>
            <person name="Varkonyi-Gasic E."/>
            <person name="Gambi F."/>
            <person name="Hanley J."/>
            <person name="Yao J.-L."/>
            <person name="Cheung J."/>
            <person name="David K."/>
            <person name="Warren B."/>
            <person name="Marsh K."/>
            <person name="Snowden K."/>
            <person name="Lin-Wang K."/>
            <person name="Brian L."/>
            <person name="Martinez-Sanchez M."/>
            <person name="Wang M."/>
            <person name="Ileperuma N."/>
            <person name="Macnee N."/>
            <person name="Campin R."/>
            <person name="Mcatee P."/>
            <person name="Drummond R."/>
            <person name="Espley R."/>
            <person name="Ireland H."/>
            <person name="Wu R."/>
            <person name="Atkinson R."/>
            <person name="Karunairetnam S."/>
            <person name="Bulley S."/>
            <person name="Chunkath S."/>
            <person name="Hanley Z."/>
            <person name="Storey R."/>
            <person name="Thrimawithana A."/>
            <person name="Thomson S."/>
            <person name="David C."/>
            <person name="Testolin R."/>
        </authorList>
    </citation>
    <scope>NUCLEOTIDE SEQUENCE [LARGE SCALE GENOMIC DNA]</scope>
    <source>
        <strain evidence="5">cv. Red5</strain>
        <tissue evidence="4">Young leaf</tissue>
    </source>
</reference>
<gene>
    <name evidence="4" type="ORF">CEY00_Acc13434</name>
</gene>
<dbReference type="InterPro" id="IPR025733">
    <property type="entry name" value="PAPs_C"/>
</dbReference>
<dbReference type="InParanoid" id="A0A2R6QW12"/>
<feature type="compositionally biased region" description="Low complexity" evidence="2">
    <location>
        <begin position="248"/>
        <end position="259"/>
    </location>
</feature>
<dbReference type="EMBL" id="NKQK01000012">
    <property type="protein sequence ID" value="PSS15941.1"/>
    <property type="molecule type" value="Genomic_DNA"/>
</dbReference>
<dbReference type="GO" id="GO:0003993">
    <property type="term" value="F:acid phosphatase activity"/>
    <property type="evidence" value="ECO:0007669"/>
    <property type="project" value="InterPro"/>
</dbReference>
<dbReference type="Pfam" id="PF14008">
    <property type="entry name" value="Metallophos_C"/>
    <property type="match status" value="1"/>
</dbReference>
<name>A0A2R6QW12_ACTCC</name>
<evidence type="ECO:0000259" key="3">
    <source>
        <dbReference type="Pfam" id="PF14008"/>
    </source>
</evidence>
<organism evidence="4 5">
    <name type="scientific">Actinidia chinensis var. chinensis</name>
    <name type="common">Chinese soft-hair kiwi</name>
    <dbReference type="NCBI Taxonomy" id="1590841"/>
    <lineage>
        <taxon>Eukaryota</taxon>
        <taxon>Viridiplantae</taxon>
        <taxon>Streptophyta</taxon>
        <taxon>Embryophyta</taxon>
        <taxon>Tracheophyta</taxon>
        <taxon>Spermatophyta</taxon>
        <taxon>Magnoliopsida</taxon>
        <taxon>eudicotyledons</taxon>
        <taxon>Gunneridae</taxon>
        <taxon>Pentapetalae</taxon>
        <taxon>asterids</taxon>
        <taxon>Ericales</taxon>
        <taxon>Actinidiaceae</taxon>
        <taxon>Actinidia</taxon>
    </lineage>
</organism>
<evidence type="ECO:0000256" key="1">
    <source>
        <dbReference type="ARBA" id="ARBA00022729"/>
    </source>
</evidence>
<proteinExistence type="predicted"/>
<dbReference type="SUPFAM" id="SSF56300">
    <property type="entry name" value="Metallo-dependent phosphatases"/>
    <property type="match status" value="1"/>
</dbReference>
<dbReference type="Gene3D" id="3.60.21.10">
    <property type="match status" value="2"/>
</dbReference>
<keyword evidence="1" id="KW-0732">Signal</keyword>
<feature type="region of interest" description="Disordered" evidence="2">
    <location>
        <begin position="239"/>
        <end position="259"/>
    </location>
</feature>
<protein>
    <submittedName>
        <fullName evidence="4">Purple acid phosphatase</fullName>
    </submittedName>
</protein>
<dbReference type="STRING" id="1590841.A0A2R6QW12"/>
<dbReference type="InterPro" id="IPR029052">
    <property type="entry name" value="Metallo-depent_PP-like"/>
</dbReference>
<keyword evidence="5" id="KW-1185">Reference proteome</keyword>
<dbReference type="Gramene" id="PSS15941">
    <property type="protein sequence ID" value="PSS15941"/>
    <property type="gene ID" value="CEY00_Acc13434"/>
</dbReference>
<dbReference type="Proteomes" id="UP000241394">
    <property type="component" value="Chromosome LG12"/>
</dbReference>
<dbReference type="PANTHER" id="PTHR22953:SF7">
    <property type="entry name" value="PURPLE ACID PHOSPHATASE 22"/>
    <property type="match status" value="1"/>
</dbReference>
<evidence type="ECO:0000256" key="2">
    <source>
        <dbReference type="SAM" id="MobiDB-lite"/>
    </source>
</evidence>
<sequence length="259" mass="29103">MVTQGNHKIETFPIIYPDGFKAYKCKVGSVRRVPKCTNCRVTGQTAARPLAKEFLELAPWQSLSGGVCPNQARTCSYVFYSLANLYYSFNVAGTHIIVLGSYADVSSYQYKWLKTTLAKVNRRETLWLVVLLHASWYNSNVAHKGKGESMRKAMEEMMYKARVVYVTIGDGGNREWLALMFEQPSSSISLYQEPSFGHGRLRILNNTHAHWSCHRNNESDSVMADEVWLQSLSSSKACKQEVAQGQGSSSSLSSFTDEL</sequence>
<evidence type="ECO:0000313" key="5">
    <source>
        <dbReference type="Proteomes" id="UP000241394"/>
    </source>
</evidence>
<comment type="caution">
    <text evidence="4">The sequence shown here is derived from an EMBL/GenBank/DDBJ whole genome shotgun (WGS) entry which is preliminary data.</text>
</comment>
<dbReference type="AlphaFoldDB" id="A0A2R6QW12"/>
<feature type="domain" description="Purple acid phosphatase C-terminal" evidence="3">
    <location>
        <begin position="164"/>
        <end position="223"/>
    </location>
</feature>
<reference evidence="5" key="2">
    <citation type="journal article" date="2018" name="BMC Genomics">
        <title>A manually annotated Actinidia chinensis var. chinensis (kiwifruit) genome highlights the challenges associated with draft genomes and gene prediction in plants.</title>
        <authorList>
            <person name="Pilkington S.M."/>
            <person name="Crowhurst R."/>
            <person name="Hilario E."/>
            <person name="Nardozza S."/>
            <person name="Fraser L."/>
            <person name="Peng Y."/>
            <person name="Gunaseelan K."/>
            <person name="Simpson R."/>
            <person name="Tahir J."/>
            <person name="Deroles S.C."/>
            <person name="Templeton K."/>
            <person name="Luo Z."/>
            <person name="Davy M."/>
            <person name="Cheng C."/>
            <person name="McNeilage M."/>
            <person name="Scaglione D."/>
            <person name="Liu Y."/>
            <person name="Zhang Q."/>
            <person name="Datson P."/>
            <person name="De Silva N."/>
            <person name="Gardiner S.E."/>
            <person name="Bassett H."/>
            <person name="Chagne D."/>
            <person name="McCallum J."/>
            <person name="Dzierzon H."/>
            <person name="Deng C."/>
            <person name="Wang Y.Y."/>
            <person name="Barron L."/>
            <person name="Manako K."/>
            <person name="Bowen J."/>
            <person name="Foster T.M."/>
            <person name="Erridge Z.A."/>
            <person name="Tiffin H."/>
            <person name="Waite C.N."/>
            <person name="Davies K.M."/>
            <person name="Grierson E.P."/>
            <person name="Laing W.A."/>
            <person name="Kirk R."/>
            <person name="Chen X."/>
            <person name="Wood M."/>
            <person name="Montefiori M."/>
            <person name="Brummell D.A."/>
            <person name="Schwinn K.E."/>
            <person name="Catanach A."/>
            <person name="Fullerton C."/>
            <person name="Li D."/>
            <person name="Meiyalaghan S."/>
            <person name="Nieuwenhuizen N."/>
            <person name="Read N."/>
            <person name="Prakash R."/>
            <person name="Hunter D."/>
            <person name="Zhang H."/>
            <person name="McKenzie M."/>
            <person name="Knabel M."/>
            <person name="Harris A."/>
            <person name="Allan A.C."/>
            <person name="Gleave A."/>
            <person name="Chen A."/>
            <person name="Janssen B.J."/>
            <person name="Plunkett B."/>
            <person name="Ampomah-Dwamena C."/>
            <person name="Voogd C."/>
            <person name="Leif D."/>
            <person name="Lafferty D."/>
            <person name="Souleyre E.J.F."/>
            <person name="Varkonyi-Gasic E."/>
            <person name="Gambi F."/>
            <person name="Hanley J."/>
            <person name="Yao J.L."/>
            <person name="Cheung J."/>
            <person name="David K.M."/>
            <person name="Warren B."/>
            <person name="Marsh K."/>
            <person name="Snowden K.C."/>
            <person name="Lin-Wang K."/>
            <person name="Brian L."/>
            <person name="Martinez-Sanchez M."/>
            <person name="Wang M."/>
            <person name="Ileperuma N."/>
            <person name="Macnee N."/>
            <person name="Campin R."/>
            <person name="McAtee P."/>
            <person name="Drummond R.S.M."/>
            <person name="Espley R.V."/>
            <person name="Ireland H.S."/>
            <person name="Wu R."/>
            <person name="Atkinson R.G."/>
            <person name="Karunairetnam S."/>
            <person name="Bulley S."/>
            <person name="Chunkath S."/>
            <person name="Hanley Z."/>
            <person name="Storey R."/>
            <person name="Thrimawithana A.H."/>
            <person name="Thomson S."/>
            <person name="David C."/>
            <person name="Testolin R."/>
            <person name="Huang H."/>
            <person name="Hellens R.P."/>
            <person name="Schaffer R.J."/>
        </authorList>
    </citation>
    <scope>NUCLEOTIDE SEQUENCE [LARGE SCALE GENOMIC DNA]</scope>
    <source>
        <strain evidence="5">cv. Red5</strain>
    </source>
</reference>
<accession>A0A2R6QW12</accession>